<reference evidence="2" key="3">
    <citation type="journal article" date="2019" name="J. ISSAAS">
        <title>Genomics, evolutionary history and diagnostics of the Alternaria alternata species group including apple and Asian pear pathotypes.</title>
        <authorList>
            <person name="Armitage A.D."/>
            <person name="Cockerton H.M."/>
            <person name="Sreenivasaprasad S."/>
            <person name="Woodhall J."/>
            <person name="Lane C."/>
            <person name="Harrison R.J."/>
            <person name="Clarkson J.P."/>
        </authorList>
    </citation>
    <scope>NUCLEOTIDE SEQUENCE</scope>
    <source>
        <strain evidence="2">FERA 1177</strain>
    </source>
</reference>
<gene>
    <name evidence="2" type="ORF">AA0117_g9175</name>
    <name evidence="1" type="ORF">CC77DRAFT_1094704</name>
</gene>
<proteinExistence type="predicted"/>
<dbReference type="RefSeq" id="XP_018386089.1">
    <property type="nucleotide sequence ID" value="XM_018529754.1"/>
</dbReference>
<reference evidence="4" key="2">
    <citation type="journal article" date="2019" name="bioRxiv">
        <title>Genomics, evolutionary history and diagnostics of the Alternaria alternata species group including apple and Asian pear pathotypes.</title>
        <authorList>
            <person name="Armitage A.D."/>
            <person name="Cockerton H.M."/>
            <person name="Sreenivasaprasad S."/>
            <person name="Woodhall J.W."/>
            <person name="Lane C.R."/>
            <person name="Harrison R.J."/>
            <person name="Clarkson J.P."/>
        </authorList>
    </citation>
    <scope>NUCLEOTIDE SEQUENCE [LARGE SCALE GENOMIC DNA]</scope>
    <source>
        <strain evidence="4">FERA 1177</strain>
    </source>
</reference>
<accession>A0A177DMT0</accession>
<evidence type="ECO:0000313" key="3">
    <source>
        <dbReference type="Proteomes" id="UP000077248"/>
    </source>
</evidence>
<organism evidence="1 3">
    <name type="scientific">Alternaria alternata</name>
    <name type="common">Alternaria rot fungus</name>
    <name type="synonym">Torula alternata</name>
    <dbReference type="NCBI Taxonomy" id="5599"/>
    <lineage>
        <taxon>Eukaryota</taxon>
        <taxon>Fungi</taxon>
        <taxon>Dikarya</taxon>
        <taxon>Ascomycota</taxon>
        <taxon>Pezizomycotina</taxon>
        <taxon>Dothideomycetes</taxon>
        <taxon>Pleosporomycetidae</taxon>
        <taxon>Pleosporales</taxon>
        <taxon>Pleosporineae</taxon>
        <taxon>Pleosporaceae</taxon>
        <taxon>Alternaria</taxon>
        <taxon>Alternaria sect. Alternaria</taxon>
        <taxon>Alternaria alternata complex</taxon>
    </lineage>
</organism>
<evidence type="ECO:0000313" key="1">
    <source>
        <dbReference type="EMBL" id="OAG20668.1"/>
    </source>
</evidence>
<name>A0A177DMT0_ALTAL</name>
<evidence type="ECO:0000313" key="2">
    <source>
        <dbReference type="EMBL" id="RYN71766.1"/>
    </source>
</evidence>
<protein>
    <submittedName>
        <fullName evidence="1">Uncharacterized protein</fullName>
    </submittedName>
</protein>
<sequence length="223" mass="24938">MARQRATSPAPKSQQVLALSRVLEKPKNSGIDVQHFRATIVEDQKKLNGLIAKRKLQAKKQEQRHRDELAATILEALRTPNQTVKNETANFKGTRIAGNAVYASVTTILTASSSLVNEYRRLDDMITKLRNEQPATLADTWKHDVEDTDRQLRRGARVALRNVKKVLGADVEHVVLGEADEDGDVEMEGGEEVELNYELRKSLRYAERGVKRMVKGLPVGDGC</sequence>
<dbReference type="Proteomes" id="UP000291422">
    <property type="component" value="Unassembled WGS sequence"/>
</dbReference>
<dbReference type="EMBL" id="KV441478">
    <property type="protein sequence ID" value="OAG20668.1"/>
    <property type="molecule type" value="Genomic_DNA"/>
</dbReference>
<dbReference type="GeneID" id="29115348"/>
<evidence type="ECO:0000313" key="4">
    <source>
        <dbReference type="Proteomes" id="UP000291422"/>
    </source>
</evidence>
<reference evidence="1 3" key="1">
    <citation type="submission" date="2016-05" db="EMBL/GenBank/DDBJ databases">
        <title>Comparative analysis of secretome profiles of manganese(II)-oxidizing ascomycete fungi.</title>
        <authorList>
            <consortium name="DOE Joint Genome Institute"/>
            <person name="Zeiner C.A."/>
            <person name="Purvine S.O."/>
            <person name="Zink E.M."/>
            <person name="Wu S."/>
            <person name="Pasa-Tolic L."/>
            <person name="Chaput D.L."/>
            <person name="Haridas S."/>
            <person name="Grigoriev I.V."/>
            <person name="Santelli C.M."/>
            <person name="Hansel C.M."/>
        </authorList>
    </citation>
    <scope>NUCLEOTIDE SEQUENCE [LARGE SCALE GENOMIC DNA]</scope>
    <source>
        <strain evidence="1 3">SRC1lrK2f</strain>
    </source>
</reference>
<dbReference type="KEGG" id="aalt:CC77DRAFT_1094704"/>
<keyword evidence="3" id="KW-1185">Reference proteome</keyword>
<dbReference type="Proteomes" id="UP000077248">
    <property type="component" value="Unassembled WGS sequence"/>
</dbReference>
<dbReference type="OMA" id="QAHPIAD"/>
<dbReference type="EMBL" id="PDXD01000030">
    <property type="protein sequence ID" value="RYN71766.1"/>
    <property type="molecule type" value="Genomic_DNA"/>
</dbReference>
<dbReference type="AlphaFoldDB" id="A0A177DMT0"/>
<dbReference type="VEuPathDB" id="FungiDB:CC77DRAFT_1094704"/>